<proteinExistence type="predicted"/>
<reference evidence="3" key="1">
    <citation type="submission" date="2016-10" db="EMBL/GenBank/DDBJ databases">
        <authorList>
            <person name="Varghese N."/>
            <person name="Submissions S."/>
        </authorList>
    </citation>
    <scope>NUCLEOTIDE SEQUENCE [LARGE SCALE GENOMIC DNA]</scope>
    <source>
        <strain evidence="3">JCM 2783</strain>
    </source>
</reference>
<dbReference type="GO" id="GO:0005886">
    <property type="term" value="C:plasma membrane"/>
    <property type="evidence" value="ECO:0007669"/>
    <property type="project" value="TreeGrafter"/>
</dbReference>
<feature type="domain" description="Methyltransferase FkbM" evidence="1">
    <location>
        <begin position="52"/>
        <end position="218"/>
    </location>
</feature>
<evidence type="ECO:0000313" key="3">
    <source>
        <dbReference type="Proteomes" id="UP000243950"/>
    </source>
</evidence>
<dbReference type="Gene3D" id="3.40.50.150">
    <property type="entry name" value="Vaccinia Virus protein VP39"/>
    <property type="match status" value="1"/>
</dbReference>
<dbReference type="GO" id="GO:0016197">
    <property type="term" value="P:endosomal transport"/>
    <property type="evidence" value="ECO:0007669"/>
    <property type="project" value="TreeGrafter"/>
</dbReference>
<protein>
    <submittedName>
        <fullName evidence="2">Methyltransferase, FkbM family</fullName>
    </submittedName>
</protein>
<dbReference type="InterPro" id="IPR006342">
    <property type="entry name" value="FkbM_mtfrase"/>
</dbReference>
<dbReference type="GO" id="GO:0008168">
    <property type="term" value="F:methyltransferase activity"/>
    <property type="evidence" value="ECO:0007669"/>
    <property type="project" value="UniProtKB-KW"/>
</dbReference>
<dbReference type="GO" id="GO:0032259">
    <property type="term" value="P:methylation"/>
    <property type="evidence" value="ECO:0007669"/>
    <property type="project" value="UniProtKB-KW"/>
</dbReference>
<dbReference type="GO" id="GO:0006888">
    <property type="term" value="P:endoplasmic reticulum to Golgi vesicle-mediated transport"/>
    <property type="evidence" value="ECO:0007669"/>
    <property type="project" value="TreeGrafter"/>
</dbReference>
<organism evidence="2 3">
    <name type="scientific">Pseudomonas straminea</name>
    <dbReference type="NCBI Taxonomy" id="47882"/>
    <lineage>
        <taxon>Bacteria</taxon>
        <taxon>Pseudomonadati</taxon>
        <taxon>Pseudomonadota</taxon>
        <taxon>Gammaproteobacteria</taxon>
        <taxon>Pseudomonadales</taxon>
        <taxon>Pseudomonadaceae</taxon>
        <taxon>Phytopseudomonas</taxon>
    </lineage>
</organism>
<evidence type="ECO:0000313" key="2">
    <source>
        <dbReference type="EMBL" id="SFD48782.1"/>
    </source>
</evidence>
<dbReference type="InterPro" id="IPR029063">
    <property type="entry name" value="SAM-dependent_MTases_sf"/>
</dbReference>
<evidence type="ECO:0000259" key="1">
    <source>
        <dbReference type="Pfam" id="PF05050"/>
    </source>
</evidence>
<dbReference type="Proteomes" id="UP000243950">
    <property type="component" value="Unassembled WGS sequence"/>
</dbReference>
<dbReference type="EMBL" id="FOMO01000002">
    <property type="protein sequence ID" value="SFD48782.1"/>
    <property type="molecule type" value="Genomic_DNA"/>
</dbReference>
<sequence length="238" mass="27569">MKWLIVLLKKSVRQILSVFQWDPWFGKSWSQEGEDRILERIFEGKTSGFYIDVGAHHPMRFSNTYLFYKKGWCGINIDAMPGSMRSFQKFRSRDINIEAGVGLSECELDYYIFNEPALNGFSSELSSARNVEDSSYKIIRTEKVKVLTLCQILEANCSEGQLIDFMSVDVEGLDLDVLSSNDWERFRPVYVLAELLESDFTEIDRDKVVLLMRSKGYKVFAKCVNTVFFKDAQGKRHE</sequence>
<dbReference type="InterPro" id="IPR053202">
    <property type="entry name" value="EGF_Rcpt_Signaling_Reg"/>
</dbReference>
<accession>A0A1I1SR32</accession>
<dbReference type="GO" id="GO:0005737">
    <property type="term" value="C:cytoplasm"/>
    <property type="evidence" value="ECO:0007669"/>
    <property type="project" value="GOC"/>
</dbReference>
<dbReference type="PANTHER" id="PTHR34009">
    <property type="entry name" value="PROTEIN STAR"/>
    <property type="match status" value="1"/>
</dbReference>
<dbReference type="PANTHER" id="PTHR34009:SF2">
    <property type="entry name" value="PROTEIN STAR"/>
    <property type="match status" value="1"/>
</dbReference>
<gene>
    <name evidence="2" type="ORF">SAMN05216372_10211</name>
</gene>
<keyword evidence="3" id="KW-1185">Reference proteome</keyword>
<dbReference type="SUPFAM" id="SSF53335">
    <property type="entry name" value="S-adenosyl-L-methionine-dependent methyltransferases"/>
    <property type="match status" value="1"/>
</dbReference>
<keyword evidence="2" id="KW-0808">Transferase</keyword>
<keyword evidence="2" id="KW-0489">Methyltransferase</keyword>
<name>A0A1I1SR32_PSEOC</name>
<dbReference type="Pfam" id="PF05050">
    <property type="entry name" value="Methyltransf_21"/>
    <property type="match status" value="1"/>
</dbReference>
<dbReference type="AlphaFoldDB" id="A0A1I1SR32"/>